<accession>A0A4Q7L8S7</accession>
<reference evidence="2 3" key="1">
    <citation type="submission" date="2019-02" db="EMBL/GenBank/DDBJ databases">
        <title>Genomic Encyclopedia of Type Strains, Phase IV (KMG-IV): sequencing the most valuable type-strain genomes for metagenomic binning, comparative biology and taxonomic classification.</title>
        <authorList>
            <person name="Goeker M."/>
        </authorList>
    </citation>
    <scope>NUCLEOTIDE SEQUENCE [LARGE SCALE GENOMIC DNA]</scope>
    <source>
        <strain evidence="2 3">DSM 101727</strain>
    </source>
</reference>
<gene>
    <name evidence="2" type="ORF">EV193_101957</name>
</gene>
<dbReference type="EMBL" id="SGWQ01000001">
    <property type="protein sequence ID" value="RZS45071.1"/>
    <property type="molecule type" value="Genomic_DNA"/>
</dbReference>
<dbReference type="Proteomes" id="UP000294257">
    <property type="component" value="Unassembled WGS sequence"/>
</dbReference>
<name>A0A4Q7L8S7_9PSEU</name>
<feature type="region of interest" description="Disordered" evidence="1">
    <location>
        <begin position="1"/>
        <end position="20"/>
    </location>
</feature>
<evidence type="ECO:0000313" key="2">
    <source>
        <dbReference type="EMBL" id="RZS45071.1"/>
    </source>
</evidence>
<proteinExistence type="predicted"/>
<protein>
    <submittedName>
        <fullName evidence="2">Uncharacterized protein</fullName>
    </submittedName>
</protein>
<comment type="caution">
    <text evidence="2">The sequence shown here is derived from an EMBL/GenBank/DDBJ whole genome shotgun (WGS) entry which is preliminary data.</text>
</comment>
<evidence type="ECO:0000313" key="3">
    <source>
        <dbReference type="Proteomes" id="UP000294257"/>
    </source>
</evidence>
<keyword evidence="3" id="KW-1185">Reference proteome</keyword>
<sequence length="162" mass="16777">MSSEGADMPDGDGQWSKPTTAAFTPGAAAGLAPVAGGVADAKQSAVLGDLHLDPVAADTLLKALAKIKVRAKQLLRDSGDLDAPLRFGDSWVADIMAKRLRQVAVGNGSVAAVLTEFERIVEDMELTVRAAAGDYIARDQAAKERLEKAANRIGVEVIGGPA</sequence>
<organism evidence="2 3">
    <name type="scientific">Herbihabitans rhizosphaerae</name>
    <dbReference type="NCBI Taxonomy" id="1872711"/>
    <lineage>
        <taxon>Bacteria</taxon>
        <taxon>Bacillati</taxon>
        <taxon>Actinomycetota</taxon>
        <taxon>Actinomycetes</taxon>
        <taxon>Pseudonocardiales</taxon>
        <taxon>Pseudonocardiaceae</taxon>
        <taxon>Herbihabitans</taxon>
    </lineage>
</organism>
<dbReference type="AlphaFoldDB" id="A0A4Q7L8S7"/>
<evidence type="ECO:0000256" key="1">
    <source>
        <dbReference type="SAM" id="MobiDB-lite"/>
    </source>
</evidence>